<evidence type="ECO:0000256" key="1">
    <source>
        <dbReference type="ARBA" id="ARBA00001936"/>
    </source>
</evidence>
<reference evidence="11 12" key="1">
    <citation type="submission" date="2019-06" db="EMBL/GenBank/DDBJ databases">
        <title>A chromosomal-level reference genome of Carpinus fangiana (Coryloideae, Betulaceae).</title>
        <authorList>
            <person name="Yang X."/>
            <person name="Wang Z."/>
            <person name="Zhang L."/>
            <person name="Hao G."/>
            <person name="Liu J."/>
            <person name="Yang Y."/>
        </authorList>
    </citation>
    <scope>NUCLEOTIDE SEQUENCE [LARGE SCALE GENOMIC DNA]</scope>
    <source>
        <strain evidence="11">Cfa_2016G</strain>
        <tissue evidence="11">Leaf</tissue>
    </source>
</reference>
<dbReference type="InterPro" id="IPR054708">
    <property type="entry name" value="MTPAP-like_central"/>
</dbReference>
<dbReference type="GO" id="GO:0005737">
    <property type="term" value="C:cytoplasm"/>
    <property type="evidence" value="ECO:0007669"/>
    <property type="project" value="UniProtKB-SubCell"/>
</dbReference>
<dbReference type="GO" id="GO:0031123">
    <property type="term" value="P:RNA 3'-end processing"/>
    <property type="evidence" value="ECO:0007669"/>
    <property type="project" value="TreeGrafter"/>
</dbReference>
<dbReference type="GO" id="GO:0046872">
    <property type="term" value="F:metal ion binding"/>
    <property type="evidence" value="ECO:0007669"/>
    <property type="project" value="UniProtKB-KW"/>
</dbReference>
<feature type="compositionally biased region" description="Low complexity" evidence="8">
    <location>
        <begin position="23"/>
        <end position="33"/>
    </location>
</feature>
<accession>A0A5N6KR10</accession>
<evidence type="ECO:0000256" key="6">
    <source>
        <dbReference type="ARBA" id="ARBA00022723"/>
    </source>
</evidence>
<feature type="compositionally biased region" description="Polar residues" evidence="8">
    <location>
        <begin position="70"/>
        <end position="88"/>
    </location>
</feature>
<dbReference type="SUPFAM" id="SSF81631">
    <property type="entry name" value="PAP/OAS1 substrate-binding domain"/>
    <property type="match status" value="1"/>
</dbReference>
<dbReference type="PANTHER" id="PTHR12271">
    <property type="entry name" value="POLY A POLYMERASE CID PAP -RELATED"/>
    <property type="match status" value="1"/>
</dbReference>
<dbReference type="SUPFAM" id="SSF81301">
    <property type="entry name" value="Nucleotidyltransferase"/>
    <property type="match status" value="1"/>
</dbReference>
<feature type="compositionally biased region" description="Low complexity" evidence="8">
    <location>
        <begin position="126"/>
        <end position="135"/>
    </location>
</feature>
<dbReference type="Pfam" id="PF22600">
    <property type="entry name" value="MTPAP-like_central"/>
    <property type="match status" value="1"/>
</dbReference>
<organism evidence="11 12">
    <name type="scientific">Carpinus fangiana</name>
    <dbReference type="NCBI Taxonomy" id="176857"/>
    <lineage>
        <taxon>Eukaryota</taxon>
        <taxon>Viridiplantae</taxon>
        <taxon>Streptophyta</taxon>
        <taxon>Embryophyta</taxon>
        <taxon>Tracheophyta</taxon>
        <taxon>Spermatophyta</taxon>
        <taxon>Magnoliopsida</taxon>
        <taxon>eudicotyledons</taxon>
        <taxon>Gunneridae</taxon>
        <taxon>Pentapetalae</taxon>
        <taxon>rosids</taxon>
        <taxon>fabids</taxon>
        <taxon>Fagales</taxon>
        <taxon>Betulaceae</taxon>
        <taxon>Carpinus</taxon>
    </lineage>
</organism>
<dbReference type="PANTHER" id="PTHR12271:SF40">
    <property type="entry name" value="POLY(A) RNA POLYMERASE GLD2"/>
    <property type="match status" value="1"/>
</dbReference>
<feature type="compositionally biased region" description="Polar residues" evidence="8">
    <location>
        <begin position="96"/>
        <end position="105"/>
    </location>
</feature>
<feature type="region of interest" description="Disordered" evidence="8">
    <location>
        <begin position="1"/>
        <end position="153"/>
    </location>
</feature>
<keyword evidence="12" id="KW-1185">Reference proteome</keyword>
<dbReference type="Gene3D" id="1.10.1410.10">
    <property type="match status" value="1"/>
</dbReference>
<evidence type="ECO:0000259" key="10">
    <source>
        <dbReference type="Pfam" id="PF22600"/>
    </source>
</evidence>
<feature type="region of interest" description="Disordered" evidence="8">
    <location>
        <begin position="712"/>
        <end position="731"/>
    </location>
</feature>
<feature type="compositionally biased region" description="Basic and acidic residues" evidence="8">
    <location>
        <begin position="295"/>
        <end position="322"/>
    </location>
</feature>
<dbReference type="EMBL" id="VIBQ01000010">
    <property type="protein sequence ID" value="KAB8339085.1"/>
    <property type="molecule type" value="Genomic_DNA"/>
</dbReference>
<dbReference type="Gene3D" id="3.30.460.10">
    <property type="entry name" value="Beta Polymerase, domain 2"/>
    <property type="match status" value="1"/>
</dbReference>
<gene>
    <name evidence="11" type="ORF">FH972_022021</name>
</gene>
<dbReference type="InterPro" id="IPR002058">
    <property type="entry name" value="PAP_assoc"/>
</dbReference>
<feature type="compositionally biased region" description="Basic and acidic residues" evidence="8">
    <location>
        <begin position="373"/>
        <end position="401"/>
    </location>
</feature>
<evidence type="ECO:0000259" key="9">
    <source>
        <dbReference type="Pfam" id="PF03828"/>
    </source>
</evidence>
<dbReference type="InterPro" id="IPR043519">
    <property type="entry name" value="NT_sf"/>
</dbReference>
<comment type="subcellular location">
    <subcellularLocation>
        <location evidence="3">Cytoplasm</location>
    </subcellularLocation>
</comment>
<evidence type="ECO:0000256" key="3">
    <source>
        <dbReference type="ARBA" id="ARBA00004496"/>
    </source>
</evidence>
<keyword evidence="5" id="KW-0808">Transferase</keyword>
<evidence type="ECO:0000256" key="5">
    <source>
        <dbReference type="ARBA" id="ARBA00022679"/>
    </source>
</evidence>
<feature type="compositionally biased region" description="Low complexity" evidence="8">
    <location>
        <begin position="599"/>
        <end position="612"/>
    </location>
</feature>
<comment type="cofactor">
    <cofactor evidence="1">
        <name>Mn(2+)</name>
        <dbReference type="ChEBI" id="CHEBI:29035"/>
    </cofactor>
</comment>
<protein>
    <submittedName>
        <fullName evidence="11">Uncharacterized protein</fullName>
    </submittedName>
</protein>
<feature type="domain" description="Poly(A) RNA polymerase mitochondrial-like central palm" evidence="10">
    <location>
        <begin position="173"/>
        <end position="275"/>
    </location>
</feature>
<evidence type="ECO:0000256" key="4">
    <source>
        <dbReference type="ARBA" id="ARBA00022490"/>
    </source>
</evidence>
<evidence type="ECO:0000256" key="7">
    <source>
        <dbReference type="ARBA" id="ARBA00022842"/>
    </source>
</evidence>
<evidence type="ECO:0000313" key="11">
    <source>
        <dbReference type="EMBL" id="KAB8339085.1"/>
    </source>
</evidence>
<evidence type="ECO:0000256" key="8">
    <source>
        <dbReference type="SAM" id="MobiDB-lite"/>
    </source>
</evidence>
<dbReference type="OrthoDB" id="407432at2759"/>
<dbReference type="GO" id="GO:0050265">
    <property type="term" value="F:RNA uridylyltransferase activity"/>
    <property type="evidence" value="ECO:0007669"/>
    <property type="project" value="TreeGrafter"/>
</dbReference>
<dbReference type="CDD" id="cd05402">
    <property type="entry name" value="NT_PAP_TUTase"/>
    <property type="match status" value="1"/>
</dbReference>
<feature type="region of interest" description="Disordered" evidence="8">
    <location>
        <begin position="599"/>
        <end position="618"/>
    </location>
</feature>
<name>A0A5N6KR10_9ROSI</name>
<feature type="region of interest" description="Disordered" evidence="8">
    <location>
        <begin position="295"/>
        <end position="401"/>
    </location>
</feature>
<feature type="domain" description="PAP-associated" evidence="9">
    <location>
        <begin position="544"/>
        <end position="629"/>
    </location>
</feature>
<dbReference type="AlphaFoldDB" id="A0A5N6KR10"/>
<keyword evidence="7" id="KW-0460">Magnesium</keyword>
<comment type="cofactor">
    <cofactor evidence="2">
        <name>Mg(2+)</name>
        <dbReference type="ChEBI" id="CHEBI:18420"/>
    </cofactor>
</comment>
<keyword evidence="4" id="KW-0963">Cytoplasm</keyword>
<proteinExistence type="predicted"/>
<feature type="compositionally biased region" description="Polar residues" evidence="8">
    <location>
        <begin position="348"/>
        <end position="372"/>
    </location>
</feature>
<evidence type="ECO:0000313" key="12">
    <source>
        <dbReference type="Proteomes" id="UP000327013"/>
    </source>
</evidence>
<dbReference type="Pfam" id="PF03828">
    <property type="entry name" value="PAP_assoc"/>
    <property type="match status" value="1"/>
</dbReference>
<sequence length="731" mass="80421">MAAPNGSDQLETKLRSMILGNGQSSPAQASQPSTPRGASHHHSHSAQVSRGQDGPFTPGRARAKHGHQPSYDSPNQRGQHRGMQSQSHARGHQRGAHSQNASRDNVQWRGHTGSQAPRPMQRNPGQPQHQPQSHQRGTHMASRPRASSSKFVPLQPDNFQAQSHFLEDVARVHLPGFEMSQEEFHVKDRFRQFLQDLLQRAVAEAYPGEQTDIALQPFGSLSSGFAMPGSDMDLALHATTEHPDIFRVFQRTLLDMGIGARVLSRTRVPIIKICELPTPEILAALREDRDKWDDMSMEEREAHDDGRAIEKQKPTKESKEAKVGGQNNAVEAPETSRVTVDGPIEPATPSQPDASEIQSGKINLPNPSLPSHEQSDTKGDVDQAKSRQPRKERPWYREKRLGPLDFPKSGVGIQCDINYENHLGVHNTALLRCYSHTDVRVRLFVLFVKGWASRRKINSGYNGTLSSYGYVLMVLHYLVNVAHPPVCPNLQLHRIRGLASGAPAPPDPDDPTQVCQGFDVRFWNAEQEIISLAGRQMLTHNREPLGALLRGFFHYYAQQGPNVPRGGFQWTQQVLSLRSPSGVLTKAAKGWTGATTTVQHADGSTTTTSAAGHNAPPAPQPVLTPDPFETSHNVARTVTHPGIVAIRDEFRRAWRILQAVGRGQEPMDGDLMEPVISVMPPKEDEEAKPDPENGDTVTIAKGEVGLGQPSRFFVGKPADRSLPVSNAPSVG</sequence>
<comment type="caution">
    <text evidence="11">The sequence shown here is derived from an EMBL/GenBank/DDBJ whole genome shotgun (WGS) entry which is preliminary data.</text>
</comment>
<keyword evidence="6" id="KW-0479">Metal-binding</keyword>
<evidence type="ECO:0000256" key="2">
    <source>
        <dbReference type="ARBA" id="ARBA00001946"/>
    </source>
</evidence>
<dbReference type="Proteomes" id="UP000327013">
    <property type="component" value="Unassembled WGS sequence"/>
</dbReference>